<evidence type="ECO:0008006" key="3">
    <source>
        <dbReference type="Google" id="ProtNLM"/>
    </source>
</evidence>
<proteinExistence type="predicted"/>
<keyword evidence="2" id="KW-1185">Reference proteome</keyword>
<sequence>DQGIGYETPLVIIYDRHPSLVVKVPEVFPRAKHVFCTFKMNSHVYDKLMEIPLDKWACHASIVNRYGIAYTNHVESWNNMIKDDRALPDVCLVEAIRENLSAHYCKYRKMADDWAARGERFTPRDTGLVRANITKALEITHSRAGTWEYLIKTGRCRIFRVNLKNRVCSCGTANWQRCYSEVSVSILSKEQWDIDEEE</sequence>
<accession>A0A835I6Z4</accession>
<dbReference type="EMBL" id="JADFTS010000004">
    <property type="protein sequence ID" value="KAF9610393.1"/>
    <property type="molecule type" value="Genomic_DNA"/>
</dbReference>
<reference evidence="1 2" key="1">
    <citation type="submission" date="2020-10" db="EMBL/GenBank/DDBJ databases">
        <title>The Coptis chinensis genome and diversification of protoberbering-type alkaloids.</title>
        <authorList>
            <person name="Wang B."/>
            <person name="Shu S."/>
            <person name="Song C."/>
            <person name="Liu Y."/>
        </authorList>
    </citation>
    <scope>NUCLEOTIDE SEQUENCE [LARGE SCALE GENOMIC DNA]</scope>
    <source>
        <strain evidence="1">HL-2020</strain>
        <tissue evidence="1">Leaf</tissue>
    </source>
</reference>
<feature type="non-terminal residue" evidence="1">
    <location>
        <position position="198"/>
    </location>
</feature>
<dbReference type="Proteomes" id="UP000631114">
    <property type="component" value="Unassembled WGS sequence"/>
</dbReference>
<dbReference type="OrthoDB" id="1895098at2759"/>
<organism evidence="1 2">
    <name type="scientific">Coptis chinensis</name>
    <dbReference type="NCBI Taxonomy" id="261450"/>
    <lineage>
        <taxon>Eukaryota</taxon>
        <taxon>Viridiplantae</taxon>
        <taxon>Streptophyta</taxon>
        <taxon>Embryophyta</taxon>
        <taxon>Tracheophyta</taxon>
        <taxon>Spermatophyta</taxon>
        <taxon>Magnoliopsida</taxon>
        <taxon>Ranunculales</taxon>
        <taxon>Ranunculaceae</taxon>
        <taxon>Coptidoideae</taxon>
        <taxon>Coptis</taxon>
    </lineage>
</organism>
<comment type="caution">
    <text evidence="1">The sequence shown here is derived from an EMBL/GenBank/DDBJ whole genome shotgun (WGS) entry which is preliminary data.</text>
</comment>
<evidence type="ECO:0000313" key="1">
    <source>
        <dbReference type="EMBL" id="KAF9610393.1"/>
    </source>
</evidence>
<gene>
    <name evidence="1" type="ORF">IFM89_022304</name>
</gene>
<dbReference type="AlphaFoldDB" id="A0A835I6Z4"/>
<evidence type="ECO:0000313" key="2">
    <source>
        <dbReference type="Proteomes" id="UP000631114"/>
    </source>
</evidence>
<name>A0A835I6Z4_9MAGN</name>
<protein>
    <recommendedName>
        <fullName evidence="3">SWIM-type domain-containing protein</fullName>
    </recommendedName>
</protein>